<evidence type="ECO:0000313" key="1">
    <source>
        <dbReference type="EMBL" id="KAF2429720.1"/>
    </source>
</evidence>
<dbReference type="Proteomes" id="UP000800235">
    <property type="component" value="Unassembled WGS sequence"/>
</dbReference>
<dbReference type="AlphaFoldDB" id="A0A9P4NQC7"/>
<comment type="caution">
    <text evidence="1">The sequence shown here is derived from an EMBL/GenBank/DDBJ whole genome shotgun (WGS) entry which is preliminary data.</text>
</comment>
<accession>A0A9P4NQC7</accession>
<proteinExistence type="predicted"/>
<dbReference type="EMBL" id="MU007044">
    <property type="protein sequence ID" value="KAF2429720.1"/>
    <property type="molecule type" value="Genomic_DNA"/>
</dbReference>
<reference evidence="1" key="1">
    <citation type="journal article" date="2020" name="Stud. Mycol.">
        <title>101 Dothideomycetes genomes: a test case for predicting lifestyles and emergence of pathogens.</title>
        <authorList>
            <person name="Haridas S."/>
            <person name="Albert R."/>
            <person name="Binder M."/>
            <person name="Bloem J."/>
            <person name="Labutti K."/>
            <person name="Salamov A."/>
            <person name="Andreopoulos B."/>
            <person name="Baker S."/>
            <person name="Barry K."/>
            <person name="Bills G."/>
            <person name="Bluhm B."/>
            <person name="Cannon C."/>
            <person name="Castanera R."/>
            <person name="Culley D."/>
            <person name="Daum C."/>
            <person name="Ezra D."/>
            <person name="Gonzalez J."/>
            <person name="Henrissat B."/>
            <person name="Kuo A."/>
            <person name="Liang C."/>
            <person name="Lipzen A."/>
            <person name="Lutzoni F."/>
            <person name="Magnuson J."/>
            <person name="Mondo S."/>
            <person name="Nolan M."/>
            <person name="Ohm R."/>
            <person name="Pangilinan J."/>
            <person name="Park H.-J."/>
            <person name="Ramirez L."/>
            <person name="Alfaro M."/>
            <person name="Sun H."/>
            <person name="Tritt A."/>
            <person name="Yoshinaga Y."/>
            <person name="Zwiers L.-H."/>
            <person name="Turgeon B."/>
            <person name="Goodwin S."/>
            <person name="Spatafora J."/>
            <person name="Crous P."/>
            <person name="Grigoriev I."/>
        </authorList>
    </citation>
    <scope>NUCLEOTIDE SEQUENCE</scope>
    <source>
        <strain evidence="1">CBS 130266</strain>
    </source>
</reference>
<organism evidence="1 2">
    <name type="scientific">Tothia fuscella</name>
    <dbReference type="NCBI Taxonomy" id="1048955"/>
    <lineage>
        <taxon>Eukaryota</taxon>
        <taxon>Fungi</taxon>
        <taxon>Dikarya</taxon>
        <taxon>Ascomycota</taxon>
        <taxon>Pezizomycotina</taxon>
        <taxon>Dothideomycetes</taxon>
        <taxon>Pleosporomycetidae</taxon>
        <taxon>Venturiales</taxon>
        <taxon>Cylindrosympodiaceae</taxon>
        <taxon>Tothia</taxon>
    </lineage>
</organism>
<name>A0A9P4NQC7_9PEZI</name>
<sequence>MRGPPPPGGPSRGWRGATNVGMDVRHVDAQSYPWSRPTPTSGFGIRPNSVSGFQVRQSFRQCGAANVNQSTRASSHALINSAGRGGPNGAQLRHQPYARTTRSTTAQNHIHPHLHPQQRFGTILQPETNNGAPVRSTPLNSLTHLTFRADSTNSSIPTTVAVKSKRCKRGVVTKSSASSNPVPTPIAGHQRPAVNFVTLDIPLGEYPIRPRTTRVLLPGQALQARIRPEFRKVSMVTTPKYFRLPKIPDMVTDPPLPKLRPAEFVREDVPEVQLPPAFFWLLDSKNPNYLLYVDDSRFPMDNLGPWEQQWLNNAFRADKGGLTRPTPARILGIPR</sequence>
<keyword evidence="2" id="KW-1185">Reference proteome</keyword>
<evidence type="ECO:0000313" key="2">
    <source>
        <dbReference type="Proteomes" id="UP000800235"/>
    </source>
</evidence>
<gene>
    <name evidence="1" type="ORF">EJ08DRAFT_266029</name>
</gene>
<protein>
    <submittedName>
        <fullName evidence="1">Uncharacterized protein</fullName>
    </submittedName>
</protein>